<dbReference type="InterPro" id="IPR046350">
    <property type="entry name" value="Cystatin_sf"/>
</dbReference>
<evidence type="ECO:0000313" key="3">
    <source>
        <dbReference type="Proteomes" id="UP000838686"/>
    </source>
</evidence>
<evidence type="ECO:0000259" key="1">
    <source>
        <dbReference type="Pfam" id="PF17881"/>
    </source>
</evidence>
<name>A0ABM9CNP1_9BACL</name>
<proteinExistence type="predicted"/>
<gene>
    <name evidence="2" type="ORF">PAECIP111893_04407</name>
</gene>
<dbReference type="Pfam" id="PF17881">
    <property type="entry name" value="TseB"/>
    <property type="match status" value="1"/>
</dbReference>
<keyword evidence="3" id="KW-1185">Reference proteome</keyword>
<accession>A0ABM9CNP1</accession>
<dbReference type="SUPFAM" id="SSF54403">
    <property type="entry name" value="Cystatin/monellin"/>
    <property type="match status" value="2"/>
</dbReference>
<dbReference type="Proteomes" id="UP000838686">
    <property type="component" value="Unassembled WGS sequence"/>
</dbReference>
<dbReference type="InterPro" id="IPR041401">
    <property type="entry name" value="TseB-like_dom"/>
</dbReference>
<reference evidence="2" key="1">
    <citation type="submission" date="2022-01" db="EMBL/GenBank/DDBJ databases">
        <authorList>
            <person name="Criscuolo A."/>
        </authorList>
    </citation>
    <scope>NUCLEOTIDE SEQUENCE</scope>
    <source>
        <strain evidence="2">CIP111893</strain>
    </source>
</reference>
<dbReference type="Gene3D" id="3.10.450.40">
    <property type="match status" value="2"/>
</dbReference>
<organism evidence="2 3">
    <name type="scientific">Paenibacillus plantiphilus</name>
    <dbReference type="NCBI Taxonomy" id="2905650"/>
    <lineage>
        <taxon>Bacteria</taxon>
        <taxon>Bacillati</taxon>
        <taxon>Bacillota</taxon>
        <taxon>Bacilli</taxon>
        <taxon>Bacillales</taxon>
        <taxon>Paenibacillaceae</taxon>
        <taxon>Paenibacillus</taxon>
    </lineage>
</organism>
<dbReference type="RefSeq" id="WP_236344851.1">
    <property type="nucleotide sequence ID" value="NZ_CAKMMF010000030.1"/>
</dbReference>
<evidence type="ECO:0000313" key="2">
    <source>
        <dbReference type="EMBL" id="CAH1218344.1"/>
    </source>
</evidence>
<comment type="caution">
    <text evidence="2">The sequence shown here is derived from an EMBL/GenBank/DDBJ whole genome shotgun (WGS) entry which is preliminary data.</text>
</comment>
<sequence length="176" mass="20396">MRAKSRKREPVMTPLKWTLLAAAALITIVLLVNGYYRHVQSPLWEEERAAEKQAIETAEFTETADAHKFVWDETLWVVEGKDKDGDEAYVWLKQEDKDKPLILKVKEGVTAEAIEEQFNQSKPDADMERVTLGMLNGEPVWEVFYYRKQAGSGNYYYDFYRFKDGSAVTTYKLPSQ</sequence>
<feature type="domain" description="Cell wall elongation regulator TseB-like" evidence="1">
    <location>
        <begin position="50"/>
        <end position="92"/>
    </location>
</feature>
<protein>
    <recommendedName>
        <fullName evidence="1">Cell wall elongation regulator TseB-like domain-containing protein</fullName>
    </recommendedName>
</protein>
<dbReference type="EMBL" id="CAKMMF010000030">
    <property type="protein sequence ID" value="CAH1218344.1"/>
    <property type="molecule type" value="Genomic_DNA"/>
</dbReference>